<proteinExistence type="predicted"/>
<dbReference type="SMART" id="SM00355">
    <property type="entry name" value="ZnF_C2H2"/>
    <property type="match status" value="8"/>
</dbReference>
<organism evidence="11 12">
    <name type="scientific">Henosepilachna vigintioctopunctata</name>
    <dbReference type="NCBI Taxonomy" id="420089"/>
    <lineage>
        <taxon>Eukaryota</taxon>
        <taxon>Metazoa</taxon>
        <taxon>Ecdysozoa</taxon>
        <taxon>Arthropoda</taxon>
        <taxon>Hexapoda</taxon>
        <taxon>Insecta</taxon>
        <taxon>Pterygota</taxon>
        <taxon>Neoptera</taxon>
        <taxon>Endopterygota</taxon>
        <taxon>Coleoptera</taxon>
        <taxon>Polyphaga</taxon>
        <taxon>Cucujiformia</taxon>
        <taxon>Coccinelloidea</taxon>
        <taxon>Coccinellidae</taxon>
        <taxon>Epilachninae</taxon>
        <taxon>Epilachnini</taxon>
        <taxon>Henosepilachna</taxon>
    </lineage>
</organism>
<keyword evidence="12" id="KW-1185">Reference proteome</keyword>
<keyword evidence="2" id="KW-0479">Metal-binding</keyword>
<evidence type="ECO:0000256" key="7">
    <source>
        <dbReference type="ARBA" id="ARBA00023242"/>
    </source>
</evidence>
<dbReference type="InterPro" id="IPR013087">
    <property type="entry name" value="Znf_C2H2_type"/>
</dbReference>
<name>A0AAW1TYI6_9CUCU</name>
<feature type="compositionally biased region" description="Low complexity" evidence="9">
    <location>
        <begin position="8"/>
        <end position="18"/>
    </location>
</feature>
<keyword evidence="4" id="KW-0862">Zinc</keyword>
<evidence type="ECO:0000256" key="3">
    <source>
        <dbReference type="ARBA" id="ARBA00022771"/>
    </source>
</evidence>
<dbReference type="GO" id="GO:0008270">
    <property type="term" value="F:zinc ion binding"/>
    <property type="evidence" value="ECO:0007669"/>
    <property type="project" value="UniProtKB-KW"/>
</dbReference>
<dbReference type="AlphaFoldDB" id="A0AAW1TYI6"/>
<dbReference type="InterPro" id="IPR036236">
    <property type="entry name" value="Znf_C2H2_sf"/>
</dbReference>
<feature type="domain" description="C2H2-type" evidence="10">
    <location>
        <begin position="267"/>
        <end position="295"/>
    </location>
</feature>
<evidence type="ECO:0000313" key="11">
    <source>
        <dbReference type="EMBL" id="KAK9876657.1"/>
    </source>
</evidence>
<feature type="domain" description="C2H2-type" evidence="10">
    <location>
        <begin position="231"/>
        <end position="261"/>
    </location>
</feature>
<dbReference type="Gene3D" id="3.30.160.60">
    <property type="entry name" value="Classic Zinc Finger"/>
    <property type="match status" value="5"/>
</dbReference>
<dbReference type="EMBL" id="JARQZJ010000037">
    <property type="protein sequence ID" value="KAK9876657.1"/>
    <property type="molecule type" value="Genomic_DNA"/>
</dbReference>
<dbReference type="PROSITE" id="PS50157">
    <property type="entry name" value="ZINC_FINGER_C2H2_2"/>
    <property type="match status" value="6"/>
</dbReference>
<gene>
    <name evidence="11" type="ORF">WA026_014032</name>
</gene>
<keyword evidence="7" id="KW-0539">Nucleus</keyword>
<evidence type="ECO:0000259" key="10">
    <source>
        <dbReference type="PROSITE" id="PS50157"/>
    </source>
</evidence>
<evidence type="ECO:0000256" key="6">
    <source>
        <dbReference type="ARBA" id="ARBA00023163"/>
    </source>
</evidence>
<evidence type="ECO:0000256" key="9">
    <source>
        <dbReference type="SAM" id="MobiDB-lite"/>
    </source>
</evidence>
<feature type="domain" description="C2H2-type" evidence="10">
    <location>
        <begin position="122"/>
        <end position="144"/>
    </location>
</feature>
<dbReference type="Pfam" id="PF00096">
    <property type="entry name" value="zf-C2H2"/>
    <property type="match status" value="3"/>
</dbReference>
<protein>
    <recommendedName>
        <fullName evidence="10">C2H2-type domain-containing protein</fullName>
    </recommendedName>
</protein>
<dbReference type="PANTHER" id="PTHR46179:SF13">
    <property type="entry name" value="C2H2-TYPE DOMAIN-CONTAINING PROTEIN"/>
    <property type="match status" value="1"/>
</dbReference>
<comment type="caution">
    <text evidence="11">The sequence shown here is derived from an EMBL/GenBank/DDBJ whole genome shotgun (WGS) entry which is preliminary data.</text>
</comment>
<dbReference type="GO" id="GO:0006357">
    <property type="term" value="P:regulation of transcription by RNA polymerase II"/>
    <property type="evidence" value="ECO:0007669"/>
    <property type="project" value="TreeGrafter"/>
</dbReference>
<dbReference type="GO" id="GO:0005634">
    <property type="term" value="C:nucleus"/>
    <property type="evidence" value="ECO:0007669"/>
    <property type="project" value="UniProtKB-SubCell"/>
</dbReference>
<feature type="region of interest" description="Disordered" evidence="9">
    <location>
        <begin position="407"/>
        <end position="438"/>
    </location>
</feature>
<accession>A0AAW1TYI6</accession>
<dbReference type="Proteomes" id="UP001431783">
    <property type="component" value="Unassembled WGS sequence"/>
</dbReference>
<dbReference type="PROSITE" id="PS00028">
    <property type="entry name" value="ZINC_FINGER_C2H2_1"/>
    <property type="match status" value="6"/>
</dbReference>
<feature type="domain" description="C2H2-type" evidence="10">
    <location>
        <begin position="28"/>
        <end position="57"/>
    </location>
</feature>
<dbReference type="InterPro" id="IPR051061">
    <property type="entry name" value="Zinc_finger_trans_reg"/>
</dbReference>
<evidence type="ECO:0000256" key="5">
    <source>
        <dbReference type="ARBA" id="ARBA00023015"/>
    </source>
</evidence>
<comment type="subcellular location">
    <subcellularLocation>
        <location evidence="1">Nucleus</location>
    </subcellularLocation>
</comment>
<reference evidence="11 12" key="1">
    <citation type="submission" date="2023-03" db="EMBL/GenBank/DDBJ databases">
        <title>Genome insight into feeding habits of ladybird beetles.</title>
        <authorList>
            <person name="Li H.-S."/>
            <person name="Huang Y.-H."/>
            <person name="Pang H."/>
        </authorList>
    </citation>
    <scope>NUCLEOTIDE SEQUENCE [LARGE SCALE GENOMIC DNA]</scope>
    <source>
        <strain evidence="11">SYSU_2023b</strain>
        <tissue evidence="11">Whole body</tissue>
    </source>
</reference>
<feature type="region of interest" description="Disordered" evidence="9">
    <location>
        <begin position="1"/>
        <end position="20"/>
    </location>
</feature>
<evidence type="ECO:0000313" key="12">
    <source>
        <dbReference type="Proteomes" id="UP001431783"/>
    </source>
</evidence>
<sequence length="438" mass="51273">MENDEDYYSSSESTTYSEFVDDPPTKRHKCSYEGCNKAFFRPSKLADHLRRHSNERPFICHYENCEKTYHKNEALKKHQKRVHLKEVESTLCPVEGCLQEIQKANLKKHILRKHNNFRRYNFQCIECQKGFCKETHLNNHFTEHVPIYTCNMCQKVFQQGHRFRTHVKSHKKYECICKEVFYLRTKLTSHEKTCELLKRQCQICGVTFSTSFNYLQHTSHCHIDKSCIEKFRCNFEGCTKEYNYKKNLNMHQRKSHSKKSESEDNKWTCVTCGKSFKTREYMRKHSKKLHSNPKPKEIKLRKPRFDKGVPKTPMITMLTGFQLTKEDNRNRIKMESRDNAKNLEQILNSNNNSTIEDKDNSTVQGKGDSAVHLEEGVVVDNEKCSVVYGGKVSVVHIEYSTVQTEESSNVYSETSHSEEGILNSEGISSILSEDESPV</sequence>
<evidence type="ECO:0000256" key="8">
    <source>
        <dbReference type="PROSITE-ProRule" id="PRU00042"/>
    </source>
</evidence>
<keyword evidence="6" id="KW-0804">Transcription</keyword>
<evidence type="ECO:0000256" key="2">
    <source>
        <dbReference type="ARBA" id="ARBA00022723"/>
    </source>
</evidence>
<feature type="domain" description="C2H2-type" evidence="10">
    <location>
        <begin position="148"/>
        <end position="170"/>
    </location>
</feature>
<keyword evidence="5" id="KW-0805">Transcription regulation</keyword>
<evidence type="ECO:0000256" key="1">
    <source>
        <dbReference type="ARBA" id="ARBA00004123"/>
    </source>
</evidence>
<dbReference type="PANTHER" id="PTHR46179">
    <property type="entry name" value="ZINC FINGER PROTEIN"/>
    <property type="match status" value="1"/>
</dbReference>
<evidence type="ECO:0000256" key="4">
    <source>
        <dbReference type="ARBA" id="ARBA00022833"/>
    </source>
</evidence>
<dbReference type="SUPFAM" id="SSF57667">
    <property type="entry name" value="beta-beta-alpha zinc fingers"/>
    <property type="match status" value="3"/>
</dbReference>
<keyword evidence="3 8" id="KW-0863">Zinc-finger</keyword>
<feature type="domain" description="C2H2-type" evidence="10">
    <location>
        <begin position="58"/>
        <end position="88"/>
    </location>
</feature>